<protein>
    <recommendedName>
        <fullName evidence="3">DNA (cytosine-5)-methyltransferase 1 replication foci domain-containing protein</fullName>
    </recommendedName>
</protein>
<feature type="region of interest" description="Disordered" evidence="1">
    <location>
        <begin position="329"/>
        <end position="359"/>
    </location>
</feature>
<sequence>MTGRRRRASTSSVDTEDERKVSWCKEKSVLRFNHSGVDPETCFELKDAIVLNKDGQTFENALDVATRGPYIIRGTLLVEDPAQKAHLIMKVRRSIELEVTKCELYSIGEDENGSPIIWVAGTCAWFELNPSKAYAPIYRQMREAVALYYRLLAIYSERQPKKAKKGKKDIERDLHQVFHEYATRIGDGSTLEEVILRCDQHASFLISQCTQDSSELDWRTTPFYQWLTKRHKNTYEKEIERLNKPRQPLQSPSMEIIEPPAPSVPQTLPSRTRNGSSSPSITLSNATPEIIEIEASPPPKRASRSRSTSRRADHEIIDLVSSAQISRDTSAIPRPTSVHSSISTPSFTPHTSDVSSSVTGANETPFQSVLNAIEQVYADTAHSKAGLTLSAAMNKLWTKYRFPYYKSDQKAAYRVPIEEVLHYNAGALLQALDIDKYKEHGFYTWLVETSRKPFHPVAIRPSDFPFHLVRRKQSNNANSNKLAQPSPLAQIGTPTGPANKEFSSPVRSSPAGKSIRRPGRPSGVKSSLRLAAASRKRAHSDVDSDSHDEGAEPKRSHYFSDEDDAIENEGQLGSSEDEPVPSSSEELVKIFLRADNIPTTVPRGPDETWVCEEDDCGYIVRGGDVQDCGERIRQHFNEHEQQMNRVSLAMTEGSRGHLPVKYVLFKPFLILVELNQPHAFPAPKPRTPSPEMVDEVNTAASTPTLTNSPVRVHLYQSQTPISSPKAHIPITTPNFRSMVDEFRRRPHPVHLMDKLKKLGEVSQAAEQLVIGRTVLPQRIKRNLLI</sequence>
<evidence type="ECO:0000313" key="2">
    <source>
        <dbReference type="EMBL" id="VIO54310.1"/>
    </source>
</evidence>
<dbReference type="EMBL" id="CAAKMV010000099">
    <property type="protein sequence ID" value="VIO54310.1"/>
    <property type="molecule type" value="Genomic_DNA"/>
</dbReference>
<organism evidence="2">
    <name type="scientific">Gibberella zeae</name>
    <name type="common">Wheat head blight fungus</name>
    <name type="synonym">Fusarium graminearum</name>
    <dbReference type="NCBI Taxonomy" id="5518"/>
    <lineage>
        <taxon>Eukaryota</taxon>
        <taxon>Fungi</taxon>
        <taxon>Dikarya</taxon>
        <taxon>Ascomycota</taxon>
        <taxon>Pezizomycotina</taxon>
        <taxon>Sordariomycetes</taxon>
        <taxon>Hypocreomycetidae</taxon>
        <taxon>Hypocreales</taxon>
        <taxon>Nectriaceae</taxon>
        <taxon>Fusarium</taxon>
    </lineage>
</organism>
<evidence type="ECO:0000256" key="1">
    <source>
        <dbReference type="SAM" id="MobiDB-lite"/>
    </source>
</evidence>
<proteinExistence type="predicted"/>
<accession>A0A4E9DVG0</accession>
<reference evidence="2" key="1">
    <citation type="submission" date="2019-04" db="EMBL/GenBank/DDBJ databases">
        <authorList>
            <person name="Melise S."/>
            <person name="Noan J."/>
            <person name="Okalmin O."/>
        </authorList>
    </citation>
    <scope>NUCLEOTIDE SEQUENCE</scope>
    <source>
        <strain evidence="2">FN9</strain>
    </source>
</reference>
<dbReference type="AlphaFoldDB" id="A0A4E9DVG0"/>
<evidence type="ECO:0008006" key="3">
    <source>
        <dbReference type="Google" id="ProtNLM"/>
    </source>
</evidence>
<gene>
    <name evidence="2" type="ORF">FUG_LOCUS122033</name>
</gene>
<name>A0A4E9DVG0_GIBZA</name>
<feature type="compositionally biased region" description="Polar residues" evidence="1">
    <location>
        <begin position="264"/>
        <end position="287"/>
    </location>
</feature>
<feature type="compositionally biased region" description="Basic and acidic residues" evidence="1">
    <location>
        <begin position="539"/>
        <end position="560"/>
    </location>
</feature>
<feature type="compositionally biased region" description="Polar residues" evidence="1">
    <location>
        <begin position="337"/>
        <end position="359"/>
    </location>
</feature>
<feature type="region of interest" description="Disordered" evidence="1">
    <location>
        <begin position="475"/>
        <end position="561"/>
    </location>
</feature>
<feature type="region of interest" description="Disordered" evidence="1">
    <location>
        <begin position="244"/>
        <end position="314"/>
    </location>
</feature>